<proteinExistence type="predicted"/>
<accession>A0ABP7THK6</accession>
<keyword evidence="1" id="KW-1133">Transmembrane helix</keyword>
<keyword evidence="1" id="KW-0812">Transmembrane</keyword>
<protein>
    <recommendedName>
        <fullName evidence="4">DUF4129 domain-containing protein</fullName>
    </recommendedName>
</protein>
<keyword evidence="3" id="KW-1185">Reference proteome</keyword>
<dbReference type="Proteomes" id="UP001501747">
    <property type="component" value="Unassembled WGS sequence"/>
</dbReference>
<organism evidence="2 3">
    <name type="scientific">Allokutzneria multivorans</name>
    <dbReference type="NCBI Taxonomy" id="1142134"/>
    <lineage>
        <taxon>Bacteria</taxon>
        <taxon>Bacillati</taxon>
        <taxon>Actinomycetota</taxon>
        <taxon>Actinomycetes</taxon>
        <taxon>Pseudonocardiales</taxon>
        <taxon>Pseudonocardiaceae</taxon>
        <taxon>Allokutzneria</taxon>
    </lineage>
</organism>
<feature type="transmembrane region" description="Helical" evidence="1">
    <location>
        <begin position="49"/>
        <end position="69"/>
    </location>
</feature>
<evidence type="ECO:0008006" key="4">
    <source>
        <dbReference type="Google" id="ProtNLM"/>
    </source>
</evidence>
<name>A0ABP7THK6_9PSEU</name>
<dbReference type="EMBL" id="BAABAL010000019">
    <property type="protein sequence ID" value="GAA4026219.1"/>
    <property type="molecule type" value="Genomic_DNA"/>
</dbReference>
<feature type="transmembrane region" description="Helical" evidence="1">
    <location>
        <begin position="24"/>
        <end position="43"/>
    </location>
</feature>
<keyword evidence="1" id="KW-0472">Membrane</keyword>
<gene>
    <name evidence="2" type="ORF">GCM10022247_58790</name>
</gene>
<sequence length="188" mass="19870">MSAPLAAATPWRARLTKTVVLPEFWAATATGLGVIAVLLPLWWTLPGFVWALLLIVLGGGYLALLPSWVRGALRQQRLDAVAAGGEDAADAAWQELVAASVDRGTGISDTDTVRVAATKLAREHSLDESGRAGLRVLVGEVERSWYGAGAPVRSELPAALEQVLASLAVNAPLSLRAKLFPRSAMPTR</sequence>
<evidence type="ECO:0000313" key="2">
    <source>
        <dbReference type="EMBL" id="GAA4026219.1"/>
    </source>
</evidence>
<evidence type="ECO:0000256" key="1">
    <source>
        <dbReference type="SAM" id="Phobius"/>
    </source>
</evidence>
<dbReference type="RefSeq" id="WP_344881739.1">
    <property type="nucleotide sequence ID" value="NZ_BAABAL010000019.1"/>
</dbReference>
<evidence type="ECO:0000313" key="3">
    <source>
        <dbReference type="Proteomes" id="UP001501747"/>
    </source>
</evidence>
<comment type="caution">
    <text evidence="2">The sequence shown here is derived from an EMBL/GenBank/DDBJ whole genome shotgun (WGS) entry which is preliminary data.</text>
</comment>
<reference evidence="3" key="1">
    <citation type="journal article" date="2019" name="Int. J. Syst. Evol. Microbiol.">
        <title>The Global Catalogue of Microorganisms (GCM) 10K type strain sequencing project: providing services to taxonomists for standard genome sequencing and annotation.</title>
        <authorList>
            <consortium name="The Broad Institute Genomics Platform"/>
            <consortium name="The Broad Institute Genome Sequencing Center for Infectious Disease"/>
            <person name="Wu L."/>
            <person name="Ma J."/>
        </authorList>
    </citation>
    <scope>NUCLEOTIDE SEQUENCE [LARGE SCALE GENOMIC DNA]</scope>
    <source>
        <strain evidence="3">JCM 17342</strain>
    </source>
</reference>